<dbReference type="InterPro" id="IPR003615">
    <property type="entry name" value="HNH_nuc"/>
</dbReference>
<sequence>MNRSAYPACLEARGQEWTERYIAARLKNPAAKFSWYSQTCYRATRDALLKITQEHCAFCDGFIGNEGRKTLEHFRPKSAFPELAFSWENLFPCCDVCQSAKGEKYTELLLKPDEHNYRFEHFFICNFADGTLHPSPELSLYDQQRAEKTLELYGLNLPSRKVARRRELQKFLAVRDQLHIDEFPYRYFLMV</sequence>
<evidence type="ECO:0000313" key="2">
    <source>
        <dbReference type="Proteomes" id="UP001195624"/>
    </source>
</evidence>
<dbReference type="Proteomes" id="UP001195624">
    <property type="component" value="Unassembled WGS sequence"/>
</dbReference>
<gene>
    <name evidence="1" type="ORF">J2125_002137</name>
</gene>
<keyword evidence="2" id="KW-1185">Reference proteome</keyword>
<accession>A0ABS4P8L8</accession>
<dbReference type="Gene3D" id="1.10.30.50">
    <property type="match status" value="1"/>
</dbReference>
<organism evidence="1 2">
    <name type="scientific">Winslowiella toletana</name>
    <dbReference type="NCBI Taxonomy" id="92490"/>
    <lineage>
        <taxon>Bacteria</taxon>
        <taxon>Pseudomonadati</taxon>
        <taxon>Pseudomonadota</taxon>
        <taxon>Gammaproteobacteria</taxon>
        <taxon>Enterobacterales</taxon>
        <taxon>Erwiniaceae</taxon>
        <taxon>Winslowiella</taxon>
    </lineage>
</organism>
<evidence type="ECO:0000313" key="1">
    <source>
        <dbReference type="EMBL" id="MBP2168945.1"/>
    </source>
</evidence>
<name>A0ABS4P8L8_9GAMM</name>
<proteinExistence type="predicted"/>
<reference evidence="2" key="1">
    <citation type="submission" date="2023-07" db="EMBL/GenBank/DDBJ databases">
        <title>Genome mining of underrepresented organisms for secondary metabolites.</title>
        <authorList>
            <person name="D'Agostino P.M."/>
        </authorList>
    </citation>
    <scope>NUCLEOTIDE SEQUENCE [LARGE SCALE GENOMIC DNA]</scope>
    <source>
        <strain evidence="2">WS4403</strain>
    </source>
</reference>
<protein>
    <submittedName>
        <fullName evidence="1">Uncharacterized protein (TIGR02646 family)</fullName>
    </submittedName>
</protein>
<dbReference type="CDD" id="cd00085">
    <property type="entry name" value="HNHc"/>
    <property type="match status" value="1"/>
</dbReference>
<dbReference type="EMBL" id="JAGGMQ010000001">
    <property type="protein sequence ID" value="MBP2168945.1"/>
    <property type="molecule type" value="Genomic_DNA"/>
</dbReference>
<comment type="caution">
    <text evidence="1">The sequence shown here is derived from an EMBL/GenBank/DDBJ whole genome shotgun (WGS) entry which is preliminary data.</text>
</comment>
<dbReference type="RefSeq" id="WP_157819422.1">
    <property type="nucleotide sequence ID" value="NZ_JAGGMQ010000001.1"/>
</dbReference>